<keyword evidence="6" id="KW-0464">Manganese</keyword>
<dbReference type="PANTHER" id="PTHR11668:SF300">
    <property type="entry name" value="SERINE_THREONINE-PROTEIN PHOSPHATASE"/>
    <property type="match status" value="1"/>
</dbReference>
<dbReference type="Pfam" id="PF00149">
    <property type="entry name" value="Metallophos"/>
    <property type="match status" value="1"/>
</dbReference>
<evidence type="ECO:0000256" key="2">
    <source>
        <dbReference type="ARBA" id="ARBA00013081"/>
    </source>
</evidence>
<dbReference type="InterPro" id="IPR050341">
    <property type="entry name" value="PP1_catalytic_subunit"/>
</dbReference>
<dbReference type="GO" id="GO:0004722">
    <property type="term" value="F:protein serine/threonine phosphatase activity"/>
    <property type="evidence" value="ECO:0007669"/>
    <property type="project" value="UniProtKB-EC"/>
</dbReference>
<dbReference type="InterPro" id="IPR031675">
    <property type="entry name" value="STPPase_N"/>
</dbReference>
<feature type="domain" description="Serine/threonine specific protein phosphatases" evidence="9">
    <location>
        <begin position="57"/>
        <end position="200"/>
    </location>
</feature>
<evidence type="ECO:0000256" key="3">
    <source>
        <dbReference type="ARBA" id="ARBA00022723"/>
    </source>
</evidence>
<evidence type="ECO:0000313" key="11">
    <source>
        <dbReference type="Proteomes" id="UP000250321"/>
    </source>
</evidence>
<keyword evidence="5" id="KW-0904">Protein phosphatase</keyword>
<reference evidence="10 11" key="1">
    <citation type="submission" date="2018-02" db="EMBL/GenBank/DDBJ databases">
        <title>Draft genome of wild Prunus yedoensis var. nudiflora.</title>
        <authorList>
            <person name="Baek S."/>
            <person name="Kim J.-H."/>
            <person name="Choi K."/>
            <person name="Kim G.-B."/>
            <person name="Cho A."/>
            <person name="Jang H."/>
            <person name="Shin C.-H."/>
            <person name="Yu H.-J."/>
            <person name="Mun J.-H."/>
        </authorList>
    </citation>
    <scope>NUCLEOTIDE SEQUENCE [LARGE SCALE GENOMIC DNA]</scope>
    <source>
        <strain evidence="11">cv. Jeju island</strain>
        <tissue evidence="10">Leaf</tissue>
    </source>
</reference>
<evidence type="ECO:0000256" key="1">
    <source>
        <dbReference type="ARBA" id="ARBA00001936"/>
    </source>
</evidence>
<proteinExistence type="predicted"/>
<evidence type="ECO:0000313" key="10">
    <source>
        <dbReference type="EMBL" id="PQP92609.1"/>
    </source>
</evidence>
<organism evidence="10 11">
    <name type="scientific">Prunus yedoensis var. nudiflora</name>
    <dbReference type="NCBI Taxonomy" id="2094558"/>
    <lineage>
        <taxon>Eukaryota</taxon>
        <taxon>Viridiplantae</taxon>
        <taxon>Streptophyta</taxon>
        <taxon>Embryophyta</taxon>
        <taxon>Tracheophyta</taxon>
        <taxon>Spermatophyta</taxon>
        <taxon>Magnoliopsida</taxon>
        <taxon>eudicotyledons</taxon>
        <taxon>Gunneridae</taxon>
        <taxon>Pentapetalae</taxon>
        <taxon>rosids</taxon>
        <taxon>fabids</taxon>
        <taxon>Rosales</taxon>
        <taxon>Rosaceae</taxon>
        <taxon>Amygdaloideae</taxon>
        <taxon>Amygdaleae</taxon>
        <taxon>Prunus</taxon>
    </lineage>
</organism>
<dbReference type="EMBL" id="PJQY01002553">
    <property type="protein sequence ID" value="PQP92609.1"/>
    <property type="molecule type" value="Genomic_DNA"/>
</dbReference>
<comment type="catalytic activity">
    <reaction evidence="8">
        <text>O-phospho-L-threonyl-[protein] + H2O = L-threonyl-[protein] + phosphate</text>
        <dbReference type="Rhea" id="RHEA:47004"/>
        <dbReference type="Rhea" id="RHEA-COMP:11060"/>
        <dbReference type="Rhea" id="RHEA-COMP:11605"/>
        <dbReference type="ChEBI" id="CHEBI:15377"/>
        <dbReference type="ChEBI" id="CHEBI:30013"/>
        <dbReference type="ChEBI" id="CHEBI:43474"/>
        <dbReference type="ChEBI" id="CHEBI:61977"/>
        <dbReference type="EC" id="3.1.3.16"/>
    </reaction>
</comment>
<dbReference type="GO" id="GO:0005634">
    <property type="term" value="C:nucleus"/>
    <property type="evidence" value="ECO:0007669"/>
    <property type="project" value="TreeGrafter"/>
</dbReference>
<dbReference type="PANTHER" id="PTHR11668">
    <property type="entry name" value="SERINE/THREONINE PROTEIN PHOSPHATASE"/>
    <property type="match status" value="1"/>
</dbReference>
<dbReference type="InterPro" id="IPR029052">
    <property type="entry name" value="Metallo-depent_PP-like"/>
</dbReference>
<evidence type="ECO:0000256" key="6">
    <source>
        <dbReference type="ARBA" id="ARBA00023211"/>
    </source>
</evidence>
<protein>
    <recommendedName>
        <fullName evidence="2">protein-serine/threonine phosphatase</fullName>
        <ecNumber evidence="2">3.1.3.16</ecNumber>
    </recommendedName>
</protein>
<comment type="cofactor">
    <cofactor evidence="1">
        <name>Mn(2+)</name>
        <dbReference type="ChEBI" id="CHEBI:29035"/>
    </cofactor>
</comment>
<dbReference type="GO" id="GO:0005737">
    <property type="term" value="C:cytoplasm"/>
    <property type="evidence" value="ECO:0007669"/>
    <property type="project" value="TreeGrafter"/>
</dbReference>
<dbReference type="Proteomes" id="UP000250321">
    <property type="component" value="Unassembled WGS sequence"/>
</dbReference>
<dbReference type="SMART" id="SM00156">
    <property type="entry name" value="PP2Ac"/>
    <property type="match status" value="1"/>
</dbReference>
<dbReference type="Gene3D" id="3.60.21.10">
    <property type="match status" value="1"/>
</dbReference>
<gene>
    <name evidence="10" type="ORF">Pyn_24068</name>
</gene>
<dbReference type="InterPro" id="IPR004843">
    <property type="entry name" value="Calcineurin-like_PHP"/>
</dbReference>
<dbReference type="EC" id="3.1.3.16" evidence="2"/>
<dbReference type="GO" id="GO:0046872">
    <property type="term" value="F:metal ion binding"/>
    <property type="evidence" value="ECO:0007669"/>
    <property type="project" value="UniProtKB-KW"/>
</dbReference>
<accession>A0A314XKB0</accession>
<dbReference type="Pfam" id="PF16891">
    <property type="entry name" value="STPPase_N"/>
    <property type="match status" value="1"/>
</dbReference>
<keyword evidence="3" id="KW-0479">Metal-binding</keyword>
<evidence type="ECO:0000256" key="8">
    <source>
        <dbReference type="ARBA" id="ARBA00048336"/>
    </source>
</evidence>
<evidence type="ECO:0000256" key="4">
    <source>
        <dbReference type="ARBA" id="ARBA00022801"/>
    </source>
</evidence>
<sequence length="202" mass="23224">MVMDKIPHTPCLSSTLKLECMEKPESEKWSEGMDPALLDDIIRRLEFKSARPCIDLVSESEMTELCHWSAEIFLSQPNVLDLKSPIHIIGDEFTDLSTNLNSWGFTTKKNVKKTLSTNLLAYVFLGDFKARSSDTICLLLAYKIKYPNNVFLLRGDHGFATNQRHGFYNRRHTVRLWEVFNDCFNCIPSAAIVDDRFIKLTI</sequence>
<evidence type="ECO:0000256" key="7">
    <source>
        <dbReference type="ARBA" id="ARBA00047761"/>
    </source>
</evidence>
<name>A0A314XKB0_PRUYE</name>
<dbReference type="InterPro" id="IPR006186">
    <property type="entry name" value="Ser/Thr-sp_prot-phosphatase"/>
</dbReference>
<dbReference type="SUPFAM" id="SSF56300">
    <property type="entry name" value="Metallo-dependent phosphatases"/>
    <property type="match status" value="1"/>
</dbReference>
<dbReference type="AlphaFoldDB" id="A0A314XKB0"/>
<keyword evidence="11" id="KW-1185">Reference proteome</keyword>
<comment type="caution">
    <text evidence="10">The sequence shown here is derived from an EMBL/GenBank/DDBJ whole genome shotgun (WGS) entry which is preliminary data.</text>
</comment>
<dbReference type="STRING" id="2094558.A0A314XKB0"/>
<keyword evidence="4" id="KW-0378">Hydrolase</keyword>
<evidence type="ECO:0000259" key="9">
    <source>
        <dbReference type="SMART" id="SM00156"/>
    </source>
</evidence>
<comment type="catalytic activity">
    <reaction evidence="7">
        <text>O-phospho-L-seryl-[protein] + H2O = L-seryl-[protein] + phosphate</text>
        <dbReference type="Rhea" id="RHEA:20629"/>
        <dbReference type="Rhea" id="RHEA-COMP:9863"/>
        <dbReference type="Rhea" id="RHEA-COMP:11604"/>
        <dbReference type="ChEBI" id="CHEBI:15377"/>
        <dbReference type="ChEBI" id="CHEBI:29999"/>
        <dbReference type="ChEBI" id="CHEBI:43474"/>
        <dbReference type="ChEBI" id="CHEBI:83421"/>
        <dbReference type="EC" id="3.1.3.16"/>
    </reaction>
</comment>
<evidence type="ECO:0000256" key="5">
    <source>
        <dbReference type="ARBA" id="ARBA00022912"/>
    </source>
</evidence>